<accession>A0A392UL27</accession>
<proteinExistence type="predicted"/>
<feature type="non-terminal residue" evidence="1">
    <location>
        <position position="1"/>
    </location>
</feature>
<dbReference type="Proteomes" id="UP000265520">
    <property type="component" value="Unassembled WGS sequence"/>
</dbReference>
<reference evidence="1 2" key="1">
    <citation type="journal article" date="2018" name="Front. Plant Sci.">
        <title>Red Clover (Trifolium pratense) and Zigzag Clover (T. medium) - A Picture of Genomic Similarities and Differences.</title>
        <authorList>
            <person name="Dluhosova J."/>
            <person name="Istvanek J."/>
            <person name="Nedelnik J."/>
            <person name="Repkova J."/>
        </authorList>
    </citation>
    <scope>NUCLEOTIDE SEQUENCE [LARGE SCALE GENOMIC DNA]</scope>
    <source>
        <strain evidence="2">cv. 10/8</strain>
        <tissue evidence="1">Leaf</tissue>
    </source>
</reference>
<keyword evidence="2" id="KW-1185">Reference proteome</keyword>
<sequence>DKLRSRVES</sequence>
<protein>
    <submittedName>
        <fullName evidence="1">Uncharacterized protein</fullName>
    </submittedName>
</protein>
<dbReference type="EMBL" id="LXQA010818256">
    <property type="protein sequence ID" value="MCI72445.1"/>
    <property type="molecule type" value="Genomic_DNA"/>
</dbReference>
<comment type="caution">
    <text evidence="1">The sequence shown here is derived from an EMBL/GenBank/DDBJ whole genome shotgun (WGS) entry which is preliminary data.</text>
</comment>
<evidence type="ECO:0000313" key="2">
    <source>
        <dbReference type="Proteomes" id="UP000265520"/>
    </source>
</evidence>
<organism evidence="1 2">
    <name type="scientific">Trifolium medium</name>
    <dbReference type="NCBI Taxonomy" id="97028"/>
    <lineage>
        <taxon>Eukaryota</taxon>
        <taxon>Viridiplantae</taxon>
        <taxon>Streptophyta</taxon>
        <taxon>Embryophyta</taxon>
        <taxon>Tracheophyta</taxon>
        <taxon>Spermatophyta</taxon>
        <taxon>Magnoliopsida</taxon>
        <taxon>eudicotyledons</taxon>
        <taxon>Gunneridae</taxon>
        <taxon>Pentapetalae</taxon>
        <taxon>rosids</taxon>
        <taxon>fabids</taxon>
        <taxon>Fabales</taxon>
        <taxon>Fabaceae</taxon>
        <taxon>Papilionoideae</taxon>
        <taxon>50 kb inversion clade</taxon>
        <taxon>NPAAA clade</taxon>
        <taxon>Hologalegina</taxon>
        <taxon>IRL clade</taxon>
        <taxon>Trifolieae</taxon>
        <taxon>Trifolium</taxon>
    </lineage>
</organism>
<evidence type="ECO:0000313" key="1">
    <source>
        <dbReference type="EMBL" id="MCI72445.1"/>
    </source>
</evidence>
<name>A0A392UL27_9FABA</name>